<dbReference type="PANTHER" id="PTHR14202:SF0">
    <property type="entry name" value="RNA-BINDING PROTEIN RO60"/>
    <property type="match status" value="1"/>
</dbReference>
<protein>
    <submittedName>
        <fullName evidence="2">Uncharacterized protein</fullName>
    </submittedName>
</protein>
<dbReference type="EnsemblMetazoa" id="CLYHEMT003865.1">
    <property type="protein sequence ID" value="CLYHEMP003865.1"/>
    <property type="gene ID" value="CLYHEMG003865"/>
</dbReference>
<dbReference type="PANTHER" id="PTHR14202">
    <property type="entry name" value="60 KDA RIBONUCLEOPROTEIN SSA/RO"/>
    <property type="match status" value="1"/>
</dbReference>
<reference evidence="2" key="1">
    <citation type="submission" date="2021-01" db="UniProtKB">
        <authorList>
            <consortium name="EnsemblMetazoa"/>
        </authorList>
    </citation>
    <scope>IDENTIFICATION</scope>
</reference>
<organism evidence="2 3">
    <name type="scientific">Clytia hemisphaerica</name>
    <dbReference type="NCBI Taxonomy" id="252671"/>
    <lineage>
        <taxon>Eukaryota</taxon>
        <taxon>Metazoa</taxon>
        <taxon>Cnidaria</taxon>
        <taxon>Hydrozoa</taxon>
        <taxon>Hydroidolina</taxon>
        <taxon>Leptothecata</taxon>
        <taxon>Obeliida</taxon>
        <taxon>Clytiidae</taxon>
        <taxon>Clytia</taxon>
    </lineage>
</organism>
<dbReference type="SUPFAM" id="SSF140864">
    <property type="entry name" value="TROVE domain-like"/>
    <property type="match status" value="1"/>
</dbReference>
<dbReference type="GO" id="GO:1990904">
    <property type="term" value="C:ribonucleoprotein complex"/>
    <property type="evidence" value="ECO:0007669"/>
    <property type="project" value="TreeGrafter"/>
</dbReference>
<dbReference type="Proteomes" id="UP000594262">
    <property type="component" value="Unplaced"/>
</dbReference>
<dbReference type="InterPro" id="IPR037214">
    <property type="entry name" value="TROVE_dom_sf"/>
</dbReference>
<dbReference type="AlphaFoldDB" id="A0A7M5V594"/>
<evidence type="ECO:0000313" key="2">
    <source>
        <dbReference type="EnsemblMetazoa" id="CLYHEMP003865.1"/>
    </source>
</evidence>
<evidence type="ECO:0000256" key="1">
    <source>
        <dbReference type="SAM" id="MobiDB-lite"/>
    </source>
</evidence>
<dbReference type="RefSeq" id="XP_066923590.1">
    <property type="nucleotide sequence ID" value="XM_067067489.1"/>
</dbReference>
<dbReference type="InterPro" id="IPR040322">
    <property type="entry name" value="TROVE2"/>
</dbReference>
<keyword evidence="3" id="KW-1185">Reference proteome</keyword>
<dbReference type="GO" id="GO:0003723">
    <property type="term" value="F:RNA binding"/>
    <property type="evidence" value="ECO:0007669"/>
    <property type="project" value="InterPro"/>
</dbReference>
<evidence type="ECO:0000313" key="3">
    <source>
        <dbReference type="Proteomes" id="UP000594262"/>
    </source>
</evidence>
<sequence length="670" mass="78501">MEECLWQPIEQCLFADRLHHNRNNNENVERTPTIHDTILQEIPILIQRGFAENIITFVYDMNKKYEKYQPILEVLATMALYGNEDVTRKVLEALPKICNIPTKLMYFYELTRKYDHIKNVWDNQHNGWVHKCILEWAGQFDNDDIMTLLYYFTKYKRRHGHRLLDLWNTSRPNNLDDRVEFAFELIIHYAEYGYNGDNGVANVDIFQQYFTGNPIGINQDISRIVEFIIYFERLKRAQTAADCIQVLAEKCGQVDQMPSCYDEANSDKKEHCALVFEHVLHRFHKNREVWRIFLKAGLPIHRLIWNIRNIVQNESLIGDEEIVDLVCQTLEKNHQHISALTVLKPYMECLKIAQDIQEGNRTSFRRILSATKNLYIRRLVDGNHIAGKKVLISSSYFIKENENDKRHDQYHLEPLIGLLAALSDVFGPENTHFIEFDSQSRTRPPSASSRKRPRSNGANQSNSQPGNSGNETRILMRKNIDFHNNRPGSDFEKMFEQAQSFAKSKAHQMAILKHAKSRRTPPDEPFQNFNNFNKKQPNTFGSDLLSPILYASSNRGLPNPTNYDIIIIMTDLTQPNNEYEKMINQLHELRKVRDTRVVIINFGSREEIQQRNTTEFHEKVRWVKRLPAFKSSLIADVYEFLTADTPKHCFCCRAVEHHEGPQMDVSYDRH</sequence>
<feature type="compositionally biased region" description="Low complexity" evidence="1">
    <location>
        <begin position="455"/>
        <end position="470"/>
    </location>
</feature>
<feature type="region of interest" description="Disordered" evidence="1">
    <location>
        <begin position="433"/>
        <end position="471"/>
    </location>
</feature>
<proteinExistence type="predicted"/>
<accession>A0A7M5V594</accession>
<name>A0A7M5V594_9CNID</name>
<dbReference type="GeneID" id="136810905"/>